<dbReference type="EMBL" id="JBHUHD010000001">
    <property type="protein sequence ID" value="MFD2142573.1"/>
    <property type="molecule type" value="Genomic_DNA"/>
</dbReference>
<feature type="domain" description="Spore coat protein U/FanG" evidence="2">
    <location>
        <begin position="38"/>
        <end position="170"/>
    </location>
</feature>
<dbReference type="SMART" id="SM00972">
    <property type="entry name" value="SCPU"/>
    <property type="match status" value="1"/>
</dbReference>
<dbReference type="RefSeq" id="WP_378296766.1">
    <property type="nucleotide sequence ID" value="NZ_JBHUHD010000001.1"/>
</dbReference>
<evidence type="ECO:0000256" key="1">
    <source>
        <dbReference type="SAM" id="SignalP"/>
    </source>
</evidence>
<accession>A0ABW4Z2A9</accession>
<reference evidence="4" key="1">
    <citation type="journal article" date="2019" name="Int. J. Syst. Evol. Microbiol.">
        <title>The Global Catalogue of Microorganisms (GCM) 10K type strain sequencing project: providing services to taxonomists for standard genome sequencing and annotation.</title>
        <authorList>
            <consortium name="The Broad Institute Genomics Platform"/>
            <consortium name="The Broad Institute Genome Sequencing Center for Infectious Disease"/>
            <person name="Wu L."/>
            <person name="Ma J."/>
        </authorList>
    </citation>
    <scope>NUCLEOTIDE SEQUENCE [LARGE SCALE GENOMIC DNA]</scope>
    <source>
        <strain evidence="4">CCM 7435</strain>
    </source>
</reference>
<comment type="caution">
    <text evidence="3">The sequence shown here is derived from an EMBL/GenBank/DDBJ whole genome shotgun (WGS) entry which is preliminary data.</text>
</comment>
<name>A0ABW4Z2A9_9HYPH</name>
<gene>
    <name evidence="3" type="ORF">ACFSNC_19375</name>
</gene>
<keyword evidence="4" id="KW-1185">Reference proteome</keyword>
<feature type="chain" id="PRO_5045930267" evidence="1">
    <location>
        <begin position="35"/>
        <end position="174"/>
    </location>
</feature>
<dbReference type="Pfam" id="PF05229">
    <property type="entry name" value="SCPU"/>
    <property type="match status" value="1"/>
</dbReference>
<dbReference type="InterPro" id="IPR053167">
    <property type="entry name" value="Spore_coat_component"/>
</dbReference>
<evidence type="ECO:0000259" key="2">
    <source>
        <dbReference type="Pfam" id="PF05229"/>
    </source>
</evidence>
<proteinExistence type="predicted"/>
<evidence type="ECO:0000313" key="3">
    <source>
        <dbReference type="EMBL" id="MFD2142573.1"/>
    </source>
</evidence>
<feature type="signal peptide" evidence="1">
    <location>
        <begin position="1"/>
        <end position="34"/>
    </location>
</feature>
<dbReference type="PANTHER" id="PTHR37089:SF4">
    <property type="entry name" value="EXPORTED PROTEIN"/>
    <property type="match status" value="1"/>
</dbReference>
<dbReference type="Proteomes" id="UP001597299">
    <property type="component" value="Unassembled WGS sequence"/>
</dbReference>
<dbReference type="InterPro" id="IPR007893">
    <property type="entry name" value="Spore_coat_U/FanG"/>
</dbReference>
<evidence type="ECO:0000313" key="4">
    <source>
        <dbReference type="Proteomes" id="UP001597299"/>
    </source>
</evidence>
<organism evidence="3 4">
    <name type="scientific">Ancylobacter oerskovii</name>
    <dbReference type="NCBI Taxonomy" id="459519"/>
    <lineage>
        <taxon>Bacteria</taxon>
        <taxon>Pseudomonadati</taxon>
        <taxon>Pseudomonadota</taxon>
        <taxon>Alphaproteobacteria</taxon>
        <taxon>Hyphomicrobiales</taxon>
        <taxon>Xanthobacteraceae</taxon>
        <taxon>Ancylobacter</taxon>
    </lineage>
</organism>
<sequence>MKKFRPGLRRGSRWLGCVALASGLALSAGGTANAVTTTSNLGVSITINATCAISAVSNVNFGSVGLLNTALTAEGSFEVQCTNGTPYVISLGTGTGTGATTTNRLMTSGAETVAYSLYRDSGHTQVWGVDSGTDTVSASGNGSAQPYTVYGRVPSQTTPTANTYSDTVIISVDY</sequence>
<protein>
    <submittedName>
        <fullName evidence="3">Spore coat U domain-containing protein</fullName>
    </submittedName>
</protein>
<keyword evidence="1" id="KW-0732">Signal</keyword>
<dbReference type="PANTHER" id="PTHR37089">
    <property type="entry name" value="PROTEIN U-RELATED"/>
    <property type="match status" value="1"/>
</dbReference>